<name>A0A6M0GZ72_9CLOT</name>
<keyword evidence="4 5" id="KW-0143">Chaperone</keyword>
<evidence type="ECO:0000256" key="5">
    <source>
        <dbReference type="HAMAP-Rule" id="MF_01185"/>
    </source>
</evidence>
<keyword evidence="6" id="KW-0969">Cilium</keyword>
<keyword evidence="6" id="KW-0282">Flagellum</keyword>
<evidence type="ECO:0000313" key="7">
    <source>
        <dbReference type="Proteomes" id="UP000481872"/>
    </source>
</evidence>
<dbReference type="GO" id="GO:0006417">
    <property type="term" value="P:regulation of translation"/>
    <property type="evidence" value="ECO:0007669"/>
    <property type="project" value="UniProtKB-KW"/>
</dbReference>
<comment type="subcellular location">
    <subcellularLocation>
        <location evidence="5">Cytoplasm</location>
    </subcellularLocation>
</comment>
<dbReference type="PANTHER" id="PTHR39190:SF1">
    <property type="entry name" value="FLAGELLAR ASSEMBLY FACTOR FLIW"/>
    <property type="match status" value="1"/>
</dbReference>
<comment type="subunit">
    <text evidence="5">Interacts with translational regulator CsrA and flagellin(s).</text>
</comment>
<dbReference type="Pfam" id="PF02623">
    <property type="entry name" value="FliW"/>
    <property type="match status" value="1"/>
</dbReference>
<keyword evidence="2 5" id="KW-1005">Bacterial flagellum biogenesis</keyword>
<evidence type="ECO:0000256" key="1">
    <source>
        <dbReference type="ARBA" id="ARBA00022490"/>
    </source>
</evidence>
<dbReference type="EMBL" id="JAAGPU010000001">
    <property type="protein sequence ID" value="NEU03487.1"/>
    <property type="molecule type" value="Genomic_DNA"/>
</dbReference>
<dbReference type="InterPro" id="IPR003775">
    <property type="entry name" value="Flagellar_assembly_factor_FliW"/>
</dbReference>
<dbReference type="RefSeq" id="WP_199868838.1">
    <property type="nucleotide sequence ID" value="NZ_JAAGPU010000001.1"/>
</dbReference>
<dbReference type="NCBIfam" id="NF009793">
    <property type="entry name" value="PRK13285.1-1"/>
    <property type="match status" value="1"/>
</dbReference>
<dbReference type="AlphaFoldDB" id="A0A6M0GZ72"/>
<dbReference type="HAMAP" id="MF_01185">
    <property type="entry name" value="FliW"/>
    <property type="match status" value="1"/>
</dbReference>
<dbReference type="GO" id="GO:0005737">
    <property type="term" value="C:cytoplasm"/>
    <property type="evidence" value="ECO:0007669"/>
    <property type="project" value="UniProtKB-SubCell"/>
</dbReference>
<organism evidence="6 7">
    <name type="scientific">Clostridium senegalense</name>
    <dbReference type="NCBI Taxonomy" id="1465809"/>
    <lineage>
        <taxon>Bacteria</taxon>
        <taxon>Bacillati</taxon>
        <taxon>Bacillota</taxon>
        <taxon>Clostridia</taxon>
        <taxon>Eubacteriales</taxon>
        <taxon>Clostridiaceae</taxon>
        <taxon>Clostridium</taxon>
    </lineage>
</organism>
<keyword evidence="7" id="KW-1185">Reference proteome</keyword>
<accession>A0A6M0GZ72</accession>
<comment type="caution">
    <text evidence="6">The sequence shown here is derived from an EMBL/GenBank/DDBJ whole genome shotgun (WGS) entry which is preliminary data.</text>
</comment>
<evidence type="ECO:0000313" key="6">
    <source>
        <dbReference type="EMBL" id="NEU03487.1"/>
    </source>
</evidence>
<keyword evidence="1 5" id="KW-0963">Cytoplasm</keyword>
<dbReference type="Proteomes" id="UP000481872">
    <property type="component" value="Unassembled WGS sequence"/>
</dbReference>
<evidence type="ECO:0000256" key="4">
    <source>
        <dbReference type="ARBA" id="ARBA00023186"/>
    </source>
</evidence>
<sequence length="145" mass="16660">MELKTKYHGIVKYDEDEIITLSDGLLGFEHLKKYIIFSLKDNEDFKVIHSLEDESVGIVIMSPFLVMKNYEFNLSDKIVSKLKIKNEKEVAVYTTVTLNSDINKITTNLKAPIVLNISSNLGKQIIIDNESYNIKEVLFKENLKC</sequence>
<comment type="function">
    <text evidence="5">Acts as an anti-CsrA protein, binds CsrA and prevents it from repressing translation of its target genes, one of which is flagellin. Binds to flagellin and participates in the assembly of the flagellum.</text>
</comment>
<proteinExistence type="inferred from homology"/>
<dbReference type="InterPro" id="IPR024046">
    <property type="entry name" value="Flagellar_assmbl_FliW_dom_sf"/>
</dbReference>
<reference evidence="6 7" key="1">
    <citation type="submission" date="2020-02" db="EMBL/GenBank/DDBJ databases">
        <title>Genome assembly of a novel Clostridium senegalense strain.</title>
        <authorList>
            <person name="Gupta T.B."/>
            <person name="Jauregui R."/>
            <person name="Maclean P."/>
            <person name="Nawarathana A."/>
            <person name="Brightwell G."/>
        </authorList>
    </citation>
    <scope>NUCLEOTIDE SEQUENCE [LARGE SCALE GENOMIC DNA]</scope>
    <source>
        <strain evidence="6 7">AGRFS4</strain>
    </source>
</reference>
<keyword evidence="6" id="KW-0966">Cell projection</keyword>
<comment type="similarity">
    <text evidence="5">Belongs to the FliW family.</text>
</comment>
<protein>
    <recommendedName>
        <fullName evidence="5">Flagellar assembly factor FliW</fullName>
    </recommendedName>
</protein>
<dbReference type="PANTHER" id="PTHR39190">
    <property type="entry name" value="FLAGELLAR ASSEMBLY FACTOR FLIW"/>
    <property type="match status" value="1"/>
</dbReference>
<evidence type="ECO:0000256" key="3">
    <source>
        <dbReference type="ARBA" id="ARBA00022845"/>
    </source>
</evidence>
<keyword evidence="3 5" id="KW-0810">Translation regulation</keyword>
<dbReference type="GO" id="GO:0044780">
    <property type="term" value="P:bacterial-type flagellum assembly"/>
    <property type="evidence" value="ECO:0007669"/>
    <property type="project" value="UniProtKB-UniRule"/>
</dbReference>
<gene>
    <name evidence="5 6" type="primary">fliW</name>
    <name evidence="6" type="ORF">G3M99_01195</name>
</gene>
<evidence type="ECO:0000256" key="2">
    <source>
        <dbReference type="ARBA" id="ARBA00022795"/>
    </source>
</evidence>
<dbReference type="SUPFAM" id="SSF141457">
    <property type="entry name" value="BH3618-like"/>
    <property type="match status" value="1"/>
</dbReference>
<dbReference type="Gene3D" id="2.30.290.10">
    <property type="entry name" value="BH3618-like"/>
    <property type="match status" value="1"/>
</dbReference>